<evidence type="ECO:0000259" key="1">
    <source>
        <dbReference type="Pfam" id="PF13542"/>
    </source>
</evidence>
<feature type="domain" description="Transposase IS204/IS1001/IS1096/IS1165 helix-turn-helix" evidence="1">
    <location>
        <begin position="94"/>
        <end position="136"/>
    </location>
</feature>
<dbReference type="PANTHER" id="PTHR33498">
    <property type="entry name" value="TRANSPOSASE FOR INSERTION SEQUENCE ELEMENT IS1557"/>
    <property type="match status" value="1"/>
</dbReference>
<dbReference type="InterPro" id="IPR029261">
    <property type="entry name" value="Transposase_Znf"/>
</dbReference>
<name>A0A915U073_9BACT</name>
<dbReference type="InterPro" id="IPR047951">
    <property type="entry name" value="Transpos_ISL3"/>
</dbReference>
<evidence type="ECO:0008006" key="5">
    <source>
        <dbReference type="Google" id="ProtNLM"/>
    </source>
</evidence>
<dbReference type="KEGG" id="ddu:GF1_13450"/>
<evidence type="ECO:0000259" key="2">
    <source>
        <dbReference type="Pfam" id="PF14690"/>
    </source>
</evidence>
<sequence>MNSRDIISLGLGLEAPWEIKGQILDTEKVPYELRLTIKADRGAKYPCPVCGAMCKARDFKVKTWRHLNFFQHHCYITAPVPRIRCEHHGVKQITVPWASKGSKFTLLFEQAAMVLVRDKPVLTAARILEMKDKRLWPTTRERRRMWSRWSPICPEPSSPA</sequence>
<dbReference type="AlphaFoldDB" id="A0A915U073"/>
<feature type="domain" description="Transposase IS204/IS1001/IS1096/IS1165 zinc-finger" evidence="2">
    <location>
        <begin position="47"/>
        <end position="88"/>
    </location>
</feature>
<dbReference type="EMBL" id="AP024233">
    <property type="protein sequence ID" value="BCO08969.1"/>
    <property type="molecule type" value="Genomic_DNA"/>
</dbReference>
<evidence type="ECO:0000313" key="4">
    <source>
        <dbReference type="Proteomes" id="UP001063350"/>
    </source>
</evidence>
<accession>A0A915U073</accession>
<reference evidence="3" key="1">
    <citation type="submission" date="2020-12" db="EMBL/GenBank/DDBJ databases">
        <title>Desulfobium dissulfuricans gen. nov., sp. nov., a novel mesophilic, sulfate-reducing bacterium isolated from a deep-sea hydrothermal vent.</title>
        <authorList>
            <person name="Hashimoto Y."/>
            <person name="Tame A."/>
            <person name="Sawayama S."/>
            <person name="Miyazaki J."/>
            <person name="Takai K."/>
            <person name="Nakagawa S."/>
        </authorList>
    </citation>
    <scope>NUCLEOTIDE SEQUENCE</scope>
    <source>
        <strain evidence="3">GF1</strain>
    </source>
</reference>
<keyword evidence="4" id="KW-1185">Reference proteome</keyword>
<proteinExistence type="predicted"/>
<evidence type="ECO:0000313" key="3">
    <source>
        <dbReference type="EMBL" id="BCO08969.1"/>
    </source>
</evidence>
<dbReference type="InterPro" id="IPR032877">
    <property type="entry name" value="Transposase_HTH"/>
</dbReference>
<dbReference type="Proteomes" id="UP001063350">
    <property type="component" value="Chromosome"/>
</dbReference>
<dbReference type="PANTHER" id="PTHR33498:SF1">
    <property type="entry name" value="TRANSPOSASE FOR INSERTION SEQUENCE ELEMENT IS1557"/>
    <property type="match status" value="1"/>
</dbReference>
<dbReference type="RefSeq" id="WP_267928843.1">
    <property type="nucleotide sequence ID" value="NZ_AP024233.1"/>
</dbReference>
<dbReference type="Pfam" id="PF14690">
    <property type="entry name" value="Zn_ribbon_ISL3"/>
    <property type="match status" value="1"/>
</dbReference>
<protein>
    <recommendedName>
        <fullName evidence="5">Zinc-finger of transposase IS204/IS1001/IS1096/IS1165</fullName>
    </recommendedName>
</protein>
<organism evidence="3 4">
    <name type="scientific">Desulfolithobacter dissulfuricans</name>
    <dbReference type="NCBI Taxonomy" id="2795293"/>
    <lineage>
        <taxon>Bacteria</taxon>
        <taxon>Pseudomonadati</taxon>
        <taxon>Thermodesulfobacteriota</taxon>
        <taxon>Desulfobulbia</taxon>
        <taxon>Desulfobulbales</taxon>
        <taxon>Desulfobulbaceae</taxon>
        <taxon>Desulfolithobacter</taxon>
    </lineage>
</organism>
<gene>
    <name evidence="3" type="ORF">GF1_13450</name>
</gene>
<dbReference type="Pfam" id="PF13542">
    <property type="entry name" value="HTH_Tnp_ISL3"/>
    <property type="match status" value="1"/>
</dbReference>